<dbReference type="InterPro" id="IPR036279">
    <property type="entry name" value="5-3_exonuclease_C_sf"/>
</dbReference>
<evidence type="ECO:0000256" key="9">
    <source>
        <dbReference type="ARBA" id="ARBA00022801"/>
    </source>
</evidence>
<organism evidence="22 23">
    <name type="scientific">Marinitenerispora sediminis</name>
    <dbReference type="NCBI Taxonomy" id="1931232"/>
    <lineage>
        <taxon>Bacteria</taxon>
        <taxon>Bacillati</taxon>
        <taxon>Actinomycetota</taxon>
        <taxon>Actinomycetes</taxon>
        <taxon>Streptosporangiales</taxon>
        <taxon>Nocardiopsidaceae</taxon>
        <taxon>Marinitenerispora</taxon>
    </lineage>
</organism>
<dbReference type="InterPro" id="IPR018320">
    <property type="entry name" value="DNA_polymerase_1"/>
</dbReference>
<evidence type="ECO:0000256" key="3">
    <source>
        <dbReference type="ARBA" id="ARBA00020311"/>
    </source>
</evidence>
<keyword evidence="7" id="KW-0540">Nuclease</keyword>
<comment type="similarity">
    <text evidence="1 17">Belongs to the DNA polymerase type-A family.</text>
</comment>
<evidence type="ECO:0000256" key="15">
    <source>
        <dbReference type="ARBA" id="ARBA00053603"/>
    </source>
</evidence>
<dbReference type="PANTHER" id="PTHR10133:SF27">
    <property type="entry name" value="DNA POLYMERASE NU"/>
    <property type="match status" value="1"/>
</dbReference>
<evidence type="ECO:0000256" key="8">
    <source>
        <dbReference type="ARBA" id="ARBA00022763"/>
    </source>
</evidence>
<keyword evidence="9" id="KW-0378">Hydrolase</keyword>
<dbReference type="CDD" id="cd08637">
    <property type="entry name" value="DNA_pol_A_pol_I_C"/>
    <property type="match status" value="1"/>
</dbReference>
<dbReference type="Gene3D" id="3.40.50.1010">
    <property type="entry name" value="5'-nuclease"/>
    <property type="match status" value="1"/>
</dbReference>
<feature type="domain" description="3'-5' exonuclease" evidence="19">
    <location>
        <begin position="387"/>
        <end position="565"/>
    </location>
</feature>
<dbReference type="SUPFAM" id="SSF88723">
    <property type="entry name" value="PIN domain-like"/>
    <property type="match status" value="1"/>
</dbReference>
<feature type="region of interest" description="Disordered" evidence="18">
    <location>
        <begin position="1"/>
        <end position="52"/>
    </location>
</feature>
<dbReference type="Pfam" id="PF00476">
    <property type="entry name" value="DNA_pol_A"/>
    <property type="match status" value="1"/>
</dbReference>
<keyword evidence="5 17" id="KW-0548">Nucleotidyltransferase</keyword>
<evidence type="ECO:0000313" key="23">
    <source>
        <dbReference type="Proteomes" id="UP000253318"/>
    </source>
</evidence>
<dbReference type="GO" id="GO:0003677">
    <property type="term" value="F:DNA binding"/>
    <property type="evidence" value="ECO:0007669"/>
    <property type="project" value="UniProtKB-UniRule"/>
</dbReference>
<evidence type="ECO:0000259" key="19">
    <source>
        <dbReference type="SMART" id="SM00474"/>
    </source>
</evidence>
<dbReference type="InterPro" id="IPR002421">
    <property type="entry name" value="5-3_exonuclease"/>
</dbReference>
<keyword evidence="13 17" id="KW-0234">DNA repair</keyword>
<evidence type="ECO:0000256" key="13">
    <source>
        <dbReference type="ARBA" id="ARBA00023204"/>
    </source>
</evidence>
<name>A0A368TAH8_9ACTN</name>
<dbReference type="Gene3D" id="1.10.150.20">
    <property type="entry name" value="5' to 3' exonuclease, C-terminal subdomain"/>
    <property type="match status" value="2"/>
</dbReference>
<sequence>MISASRSASSVIAHLSRLRPAAGGRRRRTPPAGSPPGRSPATKSEPHPRIPGVVKTQVTPEQTSPSESGAAAAAGAPDAARRLLLLDGHSMAFRAFFALPVEKFGTSTGQSTNAVYGFTSMLVKLLREEQPTHIAVAWDRSEPTFRHEAYDDYKAGRSETPPEFPGQVGLLQELLGLIGVASLSVAGYEADDIIATLATQGCARGMEVLIASGDRDAFQLVTDQCTVLYPGKSLSDLTRMTPDAVEAKYGVAPERYRDLAALVGEKSDNLPGVPGVGPKTAAKWITKYGSLDALIARVDEVTGKAGQNLRDHLDDVLRNQRLNILSTDVEIGAAVDDLTMDGWDRAGVNALFDNLEFAGTLRDRLFSVLGDTEPGAEAAAEEGFSVDLTAPGTGELAGWLASHATTNARAGLAVAGSWGRGTGELTGLAIAVAAGPAVYLDPALLDASDEAALAGWLADPDHPKALHDAKGPLLGLEARGWTLAGLTSDTALAAYLALPGQRKFDLADLCTRYLNKELREEGGGSDQLTLDIAGDGDAEAAVREELALRARATLELAAALDADLARRGATRLLHEVELPLVRVLADMERTGIAADRGYLDGLEDEFAAAVRQAVAEAHRVVGREFNLGSPKQLQQILFTELDLPKTKRIKTGYTTDADALAWLAARTDNELPVILLRHRDQTKLRTTVEGLVKTIADDGRIHTTFNQTVAATGRLSSTDPNLQNIPVRTDAGRRIRRAFVVGDGYDHLLTADYSQIELRIMAHLSEDASLIEAFETGHDFHAEIAARVFGIPAGEVGGEARARIKAMNYGLAYGLSAFGLSGQLGITPEEARGLMDDYFAQFGRVRDYLHEVVERARREGYTETMLGRRRYLPDLTSDNRQRREMAERMALNAPIQGSAADIIKVAMLDVAAALRDGGHTSRLLLQVHDELVLEVVGEELEAVRKLVSECMASAYDLRVPLAVSVGVGRNWHDAAH</sequence>
<reference evidence="22 23" key="1">
    <citation type="submission" date="2018-04" db="EMBL/GenBank/DDBJ databases">
        <title>Novel actinobacteria from marine sediment.</title>
        <authorList>
            <person name="Ng Z.Y."/>
            <person name="Tan G.Y.A."/>
        </authorList>
    </citation>
    <scope>NUCLEOTIDE SEQUENCE [LARGE SCALE GENOMIC DNA]</scope>
    <source>
        <strain evidence="22 23">TPS81</strain>
    </source>
</reference>
<dbReference type="Gene3D" id="3.30.420.10">
    <property type="entry name" value="Ribonuclease H-like superfamily/Ribonuclease H"/>
    <property type="match status" value="1"/>
</dbReference>
<dbReference type="InterPro" id="IPR020045">
    <property type="entry name" value="DNA_polI_H3TH"/>
</dbReference>
<dbReference type="EC" id="2.7.7.7" evidence="2 16"/>
<evidence type="ECO:0000256" key="2">
    <source>
        <dbReference type="ARBA" id="ARBA00012417"/>
    </source>
</evidence>
<comment type="function">
    <text evidence="15">In addition to polymerase activity, this DNA polymerase exhibits 3'-5' and 5'-3' exonuclease activity.</text>
</comment>
<dbReference type="Proteomes" id="UP000253318">
    <property type="component" value="Unassembled WGS sequence"/>
</dbReference>
<evidence type="ECO:0000256" key="16">
    <source>
        <dbReference type="NCBIfam" id="TIGR00593"/>
    </source>
</evidence>
<comment type="caution">
    <text evidence="22">The sequence shown here is derived from an EMBL/GenBank/DDBJ whole genome shotgun (WGS) entry which is preliminary data.</text>
</comment>
<proteinExistence type="inferred from homology"/>
<dbReference type="AlphaFoldDB" id="A0A368TAH8"/>
<evidence type="ECO:0000256" key="7">
    <source>
        <dbReference type="ARBA" id="ARBA00022722"/>
    </source>
</evidence>
<evidence type="ECO:0000259" key="20">
    <source>
        <dbReference type="SMART" id="SM00475"/>
    </source>
</evidence>
<dbReference type="NCBIfam" id="TIGR00593">
    <property type="entry name" value="pola"/>
    <property type="match status" value="1"/>
</dbReference>
<dbReference type="InterPro" id="IPR008918">
    <property type="entry name" value="HhH2"/>
</dbReference>
<dbReference type="InterPro" id="IPR002562">
    <property type="entry name" value="3'-5'_exonuclease_dom"/>
</dbReference>
<evidence type="ECO:0000256" key="4">
    <source>
        <dbReference type="ARBA" id="ARBA00022679"/>
    </source>
</evidence>
<keyword evidence="12 17" id="KW-0238">DNA-binding</keyword>
<keyword evidence="6 17" id="KW-0235">DNA replication</keyword>
<dbReference type="GO" id="GO:0008409">
    <property type="term" value="F:5'-3' exonuclease activity"/>
    <property type="evidence" value="ECO:0007669"/>
    <property type="project" value="InterPro"/>
</dbReference>
<keyword evidence="11 17" id="KW-0239">DNA-directed DNA polymerase</keyword>
<evidence type="ECO:0000256" key="10">
    <source>
        <dbReference type="ARBA" id="ARBA00022839"/>
    </source>
</evidence>
<dbReference type="CDD" id="cd09898">
    <property type="entry name" value="H3TH_53EXO"/>
    <property type="match status" value="1"/>
</dbReference>
<keyword evidence="8 17" id="KW-0227">DNA damage</keyword>
<dbReference type="FunFam" id="1.10.150.20:FF:000003">
    <property type="entry name" value="DNA polymerase I"/>
    <property type="match status" value="1"/>
</dbReference>
<dbReference type="InterPro" id="IPR054690">
    <property type="entry name" value="DNA_polI_exonuclease"/>
</dbReference>
<dbReference type="GO" id="GO:0006302">
    <property type="term" value="P:double-strand break repair"/>
    <property type="evidence" value="ECO:0007669"/>
    <property type="project" value="TreeGrafter"/>
</dbReference>
<dbReference type="SUPFAM" id="SSF53098">
    <property type="entry name" value="Ribonuclease H-like"/>
    <property type="match status" value="1"/>
</dbReference>
<accession>A0A368TAH8</accession>
<dbReference type="GO" id="GO:0006261">
    <property type="term" value="P:DNA-templated DNA replication"/>
    <property type="evidence" value="ECO:0007669"/>
    <property type="project" value="UniProtKB-UniRule"/>
</dbReference>
<dbReference type="OrthoDB" id="9806424at2"/>
<dbReference type="SMART" id="SM00279">
    <property type="entry name" value="HhH2"/>
    <property type="match status" value="1"/>
</dbReference>
<dbReference type="SMART" id="SM00474">
    <property type="entry name" value="35EXOc"/>
    <property type="match status" value="1"/>
</dbReference>
<evidence type="ECO:0000256" key="5">
    <source>
        <dbReference type="ARBA" id="ARBA00022695"/>
    </source>
</evidence>
<feature type="domain" description="5'-3' exonuclease" evidence="20">
    <location>
        <begin position="81"/>
        <end position="341"/>
    </location>
</feature>
<dbReference type="InterPro" id="IPR001098">
    <property type="entry name" value="DNA-dir_DNA_pol_A_palm_dom"/>
</dbReference>
<dbReference type="Gene3D" id="1.20.1060.10">
    <property type="entry name" value="Taq DNA Polymerase, Chain T, domain 4"/>
    <property type="match status" value="1"/>
</dbReference>
<dbReference type="Pfam" id="PF01367">
    <property type="entry name" value="5_3_exonuc"/>
    <property type="match status" value="1"/>
</dbReference>
<evidence type="ECO:0000256" key="18">
    <source>
        <dbReference type="SAM" id="MobiDB-lite"/>
    </source>
</evidence>
<dbReference type="InterPro" id="IPR036397">
    <property type="entry name" value="RNaseH_sf"/>
</dbReference>
<dbReference type="NCBIfam" id="NF004397">
    <property type="entry name" value="PRK05755.1"/>
    <property type="match status" value="1"/>
</dbReference>
<keyword evidence="4 17" id="KW-0808">Transferase</keyword>
<evidence type="ECO:0000256" key="14">
    <source>
        <dbReference type="ARBA" id="ARBA00049244"/>
    </source>
</evidence>
<evidence type="ECO:0000256" key="6">
    <source>
        <dbReference type="ARBA" id="ARBA00022705"/>
    </source>
</evidence>
<dbReference type="Pfam" id="PF22619">
    <property type="entry name" value="DNA_polI_exo1"/>
    <property type="match status" value="1"/>
</dbReference>
<keyword evidence="10" id="KW-0269">Exonuclease</keyword>
<dbReference type="FunFam" id="1.10.150.20:FF:000002">
    <property type="entry name" value="DNA polymerase I"/>
    <property type="match status" value="1"/>
</dbReference>
<dbReference type="Gene3D" id="3.30.70.370">
    <property type="match status" value="1"/>
</dbReference>
<dbReference type="SMART" id="SM00482">
    <property type="entry name" value="POLAc"/>
    <property type="match status" value="1"/>
</dbReference>
<feature type="domain" description="DNA-directed DNA polymerase family A palm" evidence="21">
    <location>
        <begin position="732"/>
        <end position="939"/>
    </location>
</feature>
<comment type="catalytic activity">
    <reaction evidence="14 17">
        <text>DNA(n) + a 2'-deoxyribonucleoside 5'-triphosphate = DNA(n+1) + diphosphate</text>
        <dbReference type="Rhea" id="RHEA:22508"/>
        <dbReference type="Rhea" id="RHEA-COMP:17339"/>
        <dbReference type="Rhea" id="RHEA-COMP:17340"/>
        <dbReference type="ChEBI" id="CHEBI:33019"/>
        <dbReference type="ChEBI" id="CHEBI:61560"/>
        <dbReference type="ChEBI" id="CHEBI:173112"/>
        <dbReference type="EC" id="2.7.7.7"/>
    </reaction>
</comment>
<dbReference type="CDD" id="cd06140">
    <property type="entry name" value="DNA_polA_I_Bacillus_like_exo"/>
    <property type="match status" value="1"/>
</dbReference>
<dbReference type="InterPro" id="IPR012337">
    <property type="entry name" value="RNaseH-like_sf"/>
</dbReference>
<keyword evidence="23" id="KW-1185">Reference proteome</keyword>
<evidence type="ECO:0000256" key="11">
    <source>
        <dbReference type="ARBA" id="ARBA00022932"/>
    </source>
</evidence>
<evidence type="ECO:0000256" key="17">
    <source>
        <dbReference type="RuleBase" id="RU004460"/>
    </source>
</evidence>
<evidence type="ECO:0000259" key="21">
    <source>
        <dbReference type="SMART" id="SM00482"/>
    </source>
</evidence>
<dbReference type="EMBL" id="QEIN01000016">
    <property type="protein sequence ID" value="RCV61705.1"/>
    <property type="molecule type" value="Genomic_DNA"/>
</dbReference>
<dbReference type="PRINTS" id="PR00868">
    <property type="entry name" value="DNAPOLI"/>
</dbReference>
<dbReference type="InterPro" id="IPR002298">
    <property type="entry name" value="DNA_polymerase_A"/>
</dbReference>
<dbReference type="SMART" id="SM00475">
    <property type="entry name" value="53EXOc"/>
    <property type="match status" value="1"/>
</dbReference>
<dbReference type="SUPFAM" id="SSF47807">
    <property type="entry name" value="5' to 3' exonuclease, C-terminal subdomain"/>
    <property type="match status" value="1"/>
</dbReference>
<dbReference type="InterPro" id="IPR043502">
    <property type="entry name" value="DNA/RNA_pol_sf"/>
</dbReference>
<dbReference type="Pfam" id="PF02739">
    <property type="entry name" value="5_3_exonuc_N"/>
    <property type="match status" value="1"/>
</dbReference>
<evidence type="ECO:0000256" key="1">
    <source>
        <dbReference type="ARBA" id="ARBA00007705"/>
    </source>
</evidence>
<gene>
    <name evidence="17" type="primary">polA</name>
    <name evidence="22" type="ORF">DEF24_03705</name>
</gene>
<dbReference type="InterPro" id="IPR020046">
    <property type="entry name" value="5-3_exonucl_a-hlix_arch_N"/>
</dbReference>
<dbReference type="FunFam" id="3.40.50.1010:FF:000001">
    <property type="entry name" value="DNA polymerase I"/>
    <property type="match status" value="1"/>
</dbReference>
<dbReference type="CDD" id="cd09859">
    <property type="entry name" value="PIN_53EXO"/>
    <property type="match status" value="1"/>
</dbReference>
<dbReference type="FunFam" id="1.20.1060.10:FF:000001">
    <property type="entry name" value="DNA polymerase I"/>
    <property type="match status" value="1"/>
</dbReference>
<dbReference type="SUPFAM" id="SSF56672">
    <property type="entry name" value="DNA/RNA polymerases"/>
    <property type="match status" value="1"/>
</dbReference>
<feature type="compositionally biased region" description="Low complexity" evidence="18">
    <location>
        <begin position="1"/>
        <end position="10"/>
    </location>
</feature>
<evidence type="ECO:0000313" key="22">
    <source>
        <dbReference type="EMBL" id="RCV61705.1"/>
    </source>
</evidence>
<evidence type="ECO:0000256" key="12">
    <source>
        <dbReference type="ARBA" id="ARBA00023125"/>
    </source>
</evidence>
<dbReference type="GO" id="GO:0008408">
    <property type="term" value="F:3'-5' exonuclease activity"/>
    <property type="evidence" value="ECO:0007669"/>
    <property type="project" value="InterPro"/>
</dbReference>
<protein>
    <recommendedName>
        <fullName evidence="3 16">DNA polymerase I</fullName>
        <ecNumber evidence="2 16">2.7.7.7</ecNumber>
    </recommendedName>
</protein>
<dbReference type="GO" id="GO:0003887">
    <property type="term" value="F:DNA-directed DNA polymerase activity"/>
    <property type="evidence" value="ECO:0007669"/>
    <property type="project" value="UniProtKB-UniRule"/>
</dbReference>
<dbReference type="PANTHER" id="PTHR10133">
    <property type="entry name" value="DNA POLYMERASE I"/>
    <property type="match status" value="1"/>
</dbReference>
<dbReference type="InterPro" id="IPR029060">
    <property type="entry name" value="PIN-like_dom_sf"/>
</dbReference>